<dbReference type="AlphaFoldDB" id="A0A7S2RY34"/>
<evidence type="ECO:0000256" key="1">
    <source>
        <dbReference type="SAM" id="SignalP"/>
    </source>
</evidence>
<keyword evidence="1" id="KW-0732">Signal</keyword>
<feature type="chain" id="PRO_5030806520" evidence="1">
    <location>
        <begin position="19"/>
        <end position="348"/>
    </location>
</feature>
<organism evidence="2">
    <name type="scientific">Mucochytrium quahogii</name>
    <dbReference type="NCBI Taxonomy" id="96639"/>
    <lineage>
        <taxon>Eukaryota</taxon>
        <taxon>Sar</taxon>
        <taxon>Stramenopiles</taxon>
        <taxon>Bigyra</taxon>
        <taxon>Labyrinthulomycetes</taxon>
        <taxon>Thraustochytrida</taxon>
        <taxon>Thraustochytriidae</taxon>
        <taxon>Mucochytrium</taxon>
    </lineage>
</organism>
<accession>A0A7S2RY34</accession>
<reference evidence="2" key="1">
    <citation type="submission" date="2021-01" db="EMBL/GenBank/DDBJ databases">
        <authorList>
            <person name="Corre E."/>
            <person name="Pelletier E."/>
            <person name="Niang G."/>
            <person name="Scheremetjew M."/>
            <person name="Finn R."/>
            <person name="Kale V."/>
            <person name="Holt S."/>
            <person name="Cochrane G."/>
            <person name="Meng A."/>
            <person name="Brown T."/>
            <person name="Cohen L."/>
        </authorList>
    </citation>
    <scope>NUCLEOTIDE SEQUENCE</scope>
    <source>
        <strain evidence="2">NY070348D</strain>
    </source>
</reference>
<name>A0A7S2RY34_9STRA</name>
<proteinExistence type="predicted"/>
<gene>
    <name evidence="2" type="ORF">QSP1433_LOCUS8251</name>
</gene>
<sequence>MRVIGASVLAVIVGVACGEDTPSVNMPVTPTQCNCTSTCNVWGDPHYSTFTGKTGMVWAKGEYNIYTNDNDDISIKGYVYGMFGSISRVKITQGPNTIQVNSRGCRFPGKVLEKFNLSGKDGALLEGTVSCGRQWFHWDNLEIALTRTNTGQKPDFSQQETGTGMCIDGNANPPQSVYRKHPFPESRNVNCKSPECVCAANCTVIGDPEVEEFSTKQVLIPGKPGDKFNVYTWTEGFFRRVAFGIEGTIAQNNHTGSLLIKHNGWVDELSVKKSCSATTNSYKFHHMEMGASVEAFVTCHGWNSHGVVNYTFFDIAIRKKIRSSRPFDSFTEMDKAYGGSGVCVGQLP</sequence>
<dbReference type="PROSITE" id="PS51257">
    <property type="entry name" value="PROKAR_LIPOPROTEIN"/>
    <property type="match status" value="1"/>
</dbReference>
<dbReference type="EMBL" id="HBHK01013131">
    <property type="protein sequence ID" value="CAD9683938.1"/>
    <property type="molecule type" value="Transcribed_RNA"/>
</dbReference>
<feature type="signal peptide" evidence="1">
    <location>
        <begin position="1"/>
        <end position="18"/>
    </location>
</feature>
<protein>
    <submittedName>
        <fullName evidence="2">Uncharacterized protein</fullName>
    </submittedName>
</protein>
<evidence type="ECO:0000313" key="2">
    <source>
        <dbReference type="EMBL" id="CAD9683938.1"/>
    </source>
</evidence>